<gene>
    <name evidence="1" type="ORF">FOB26_04915</name>
</gene>
<name>A0AA44IYF2_9HYPH</name>
<dbReference type="EMBL" id="JABRWM010000005">
    <property type="protein sequence ID" value="NRF18445.1"/>
    <property type="molecule type" value="Genomic_DNA"/>
</dbReference>
<reference evidence="1" key="1">
    <citation type="submission" date="2019-07" db="EMBL/GenBank/DDBJ databases">
        <title>FDA dAtabase for Regulatory Grade micrObial Sequences (FDA-ARGOS): Supporting development and validation of Infectious Disease Dx tests.</title>
        <authorList>
            <person name="Bachman M."/>
            <person name="Young C."/>
            <person name="Tallon L."/>
            <person name="Sadzewicz L."/>
            <person name="Vavikolanu K."/>
            <person name="Mehta A."/>
            <person name="Aluvathingal J."/>
            <person name="Nadendla S."/>
            <person name="Nandy P."/>
            <person name="Geyer C."/>
            <person name="Yan Y."/>
            <person name="Sichtig H."/>
        </authorList>
    </citation>
    <scope>NUCLEOTIDE SEQUENCE</scope>
    <source>
        <strain evidence="1">FDAARGOS_618</strain>
        <plasmid evidence="1">unnamed5</plasmid>
    </source>
</reference>
<dbReference type="AlphaFoldDB" id="A0AA44IYF2"/>
<dbReference type="Proteomes" id="UP001155820">
    <property type="component" value="Unassembled WGS sequence"/>
</dbReference>
<keyword evidence="1" id="KW-0614">Plasmid</keyword>
<comment type="caution">
    <text evidence="1">The sequence shown here is derived from an EMBL/GenBank/DDBJ whole genome shotgun (WGS) entry which is preliminary data.</text>
</comment>
<accession>A0AA44IYF2</accession>
<organism evidence="1 2">
    <name type="scientific">Agrobacterium pusense</name>
    <dbReference type="NCBI Taxonomy" id="648995"/>
    <lineage>
        <taxon>Bacteria</taxon>
        <taxon>Pseudomonadati</taxon>
        <taxon>Pseudomonadota</taxon>
        <taxon>Alphaproteobacteria</taxon>
        <taxon>Hyphomicrobiales</taxon>
        <taxon>Rhizobiaceae</taxon>
        <taxon>Rhizobium/Agrobacterium group</taxon>
        <taxon>Agrobacterium</taxon>
    </lineage>
</organism>
<keyword evidence="2" id="KW-1185">Reference proteome</keyword>
<sequence length="66" mass="7577">MMDKVRATQRLRFTDSFLASSDRAGIAGDRISFAPNLNEISRFSGRVFPSAMLIRYDLRSPRLLRQ</sequence>
<proteinExistence type="predicted"/>
<evidence type="ECO:0000313" key="1">
    <source>
        <dbReference type="EMBL" id="NRF18445.1"/>
    </source>
</evidence>
<evidence type="ECO:0000313" key="2">
    <source>
        <dbReference type="Proteomes" id="UP001155820"/>
    </source>
</evidence>
<protein>
    <submittedName>
        <fullName evidence="1">Uncharacterized protein</fullName>
    </submittedName>
</protein>
<dbReference type="RefSeq" id="WP_107341557.1">
    <property type="nucleotide sequence ID" value="NZ_JABRWL010000003.1"/>
</dbReference>
<geneLocation type="plasmid" evidence="1">
    <name>unnamed5</name>
</geneLocation>